<dbReference type="GeneID" id="43581052"/>
<evidence type="ECO:0000259" key="12">
    <source>
        <dbReference type="Pfam" id="PF04715"/>
    </source>
</evidence>
<comment type="similarity">
    <text evidence="3">In the C-terminal section; belongs to the anthranilate synthase component I family.</text>
</comment>
<evidence type="ECO:0000256" key="6">
    <source>
        <dbReference type="ARBA" id="ARBA00022909"/>
    </source>
</evidence>
<dbReference type="EC" id="2.6.1.85" evidence="4"/>
<dbReference type="InterPro" id="IPR029062">
    <property type="entry name" value="Class_I_gatase-like"/>
</dbReference>
<comment type="pathway">
    <text evidence="2">Cofactor biosynthesis; tetrahydrofolate biosynthesis; 4-aminobenzoate from chorismate: step 1/2.</text>
</comment>
<accession>A0A5E8BF43</accession>
<dbReference type="EMBL" id="CABVLU010000002">
    <property type="protein sequence ID" value="VVT49362.1"/>
    <property type="molecule type" value="Genomic_DNA"/>
</dbReference>
<dbReference type="PANTHER" id="PTHR11236:SF18">
    <property type="entry name" value="AMINODEOXYCHORISMATE SYNTHASE"/>
    <property type="match status" value="1"/>
</dbReference>
<dbReference type="GO" id="GO:0046654">
    <property type="term" value="P:tetrahydrofolate biosynthetic process"/>
    <property type="evidence" value="ECO:0007669"/>
    <property type="project" value="UniProtKB-UniPathway"/>
</dbReference>
<evidence type="ECO:0000256" key="9">
    <source>
        <dbReference type="ARBA" id="ARBA00031904"/>
    </source>
</evidence>
<dbReference type="SUPFAM" id="SSF52317">
    <property type="entry name" value="Class I glutamine amidotransferase-like"/>
    <property type="match status" value="1"/>
</dbReference>
<dbReference type="RefSeq" id="XP_031852843.1">
    <property type="nucleotide sequence ID" value="XM_031996952.1"/>
</dbReference>
<dbReference type="AlphaFoldDB" id="A0A5E8BF43"/>
<dbReference type="GO" id="GO:0046656">
    <property type="term" value="P:folic acid biosynthetic process"/>
    <property type="evidence" value="ECO:0007669"/>
    <property type="project" value="UniProtKB-KW"/>
</dbReference>
<dbReference type="Proteomes" id="UP000398389">
    <property type="component" value="Unassembled WGS sequence"/>
</dbReference>
<sequence length="769" mass="85725">MSTNNRILLIDSYDSFTLNLAALIRRVTGAEVVTIHNDSVAPDILISKYLPFFDAVVIGPGPGHPANPADAGVLPYMWKLSDVDSGLLPIFGVCLGFQSLVLAAGGDVVRLPEPKHGQVAMIEHDGNDIFTGIEGPFESVRYHSLHGKLLQADDCDNTIEPLAWTDDPHTTYKVLMAGKHTQKPFWGVQYHPESICSTHGDTVIKNFWEQAKEWSAANGRRTKSTDSGNDYQELNNLYSIKPQAFPKEINQVQNNFYDIAYTSLDLPSIPMDYAAVLIGEALHKNNQDFTLLNSAAFPGRWGVIGLLEDNETVCIKHYNEYFPEYVFLSKWNGSEQKIKLSDTKTGIWGFLSNYMAPKVQKYKDAINVDDNCENIPGKAPPGATFCGGLTGYLSYEAPQDLESYPSRATLEPIVKGDNRPYPDVNLVDIERMILLDSAEKRAYVLSLKERDGVKSPWFKETEELIRVALTQETLNIPDTCAAYFGPQETVSVQMPDKEKYINRILEAQEELRAGNSYELCMTGQTTITLPKAVHPWDLYKVLYKRNPAPYSCLMDLPGATLVGSSPERFMSWSARTGRCEFRPIKGTVKKSDSMTYEKASAILNTPKERGENLMIVDLIRHDLNALLDAVRVEKLMGVEEYKTVYQLVSVICGDLADKGDDSAYSGFDVLIHSLPPGSMTGAPKIRSVEILRDLEDRMPRGIYSGVSGYWSVLDEGDWSVVIRSAFQYKGEGENVWRIGAGGAITILSDPEDEWHEMSIKLESALQAFE</sequence>
<dbReference type="PRINTS" id="PR00097">
    <property type="entry name" value="ANTSNTHASEII"/>
</dbReference>
<dbReference type="InterPro" id="IPR005801">
    <property type="entry name" value="ADC_synthase"/>
</dbReference>
<dbReference type="PROSITE" id="PS51273">
    <property type="entry name" value="GATASE_TYPE_1"/>
    <property type="match status" value="1"/>
</dbReference>
<keyword evidence="6" id="KW-0289">Folate biosynthesis</keyword>
<reference evidence="13 14" key="1">
    <citation type="submission" date="2019-09" db="EMBL/GenBank/DDBJ databases">
        <authorList>
            <person name="Brejova B."/>
        </authorList>
    </citation>
    <scope>NUCLEOTIDE SEQUENCE [LARGE SCALE GENOMIC DNA]</scope>
</reference>
<evidence type="ECO:0000256" key="3">
    <source>
        <dbReference type="ARBA" id="ARBA00005970"/>
    </source>
</evidence>
<evidence type="ECO:0000256" key="7">
    <source>
        <dbReference type="ARBA" id="ARBA00022962"/>
    </source>
</evidence>
<gene>
    <name evidence="13" type="ORF">SAPINGB_P002233</name>
</gene>
<dbReference type="Gene3D" id="3.40.50.880">
    <property type="match status" value="1"/>
</dbReference>
<dbReference type="GO" id="GO:0046820">
    <property type="term" value="F:4-amino-4-deoxychorismate synthase activity"/>
    <property type="evidence" value="ECO:0007669"/>
    <property type="project" value="UniProtKB-EC"/>
</dbReference>
<dbReference type="UniPathway" id="UPA00077">
    <property type="reaction ID" value="UER00149"/>
</dbReference>
<dbReference type="InterPro" id="IPR006221">
    <property type="entry name" value="TrpG/PapA_dom"/>
</dbReference>
<dbReference type="PRINTS" id="PR00099">
    <property type="entry name" value="CPSGATASE"/>
</dbReference>
<evidence type="ECO:0000313" key="14">
    <source>
        <dbReference type="Proteomes" id="UP000398389"/>
    </source>
</evidence>
<comment type="catalytic activity">
    <reaction evidence="1">
        <text>chorismate + L-glutamine = 4-amino-4-deoxychorismate + L-glutamate</text>
        <dbReference type="Rhea" id="RHEA:11672"/>
        <dbReference type="ChEBI" id="CHEBI:29748"/>
        <dbReference type="ChEBI" id="CHEBI:29985"/>
        <dbReference type="ChEBI" id="CHEBI:58359"/>
        <dbReference type="ChEBI" id="CHEBI:58406"/>
        <dbReference type="EC" id="2.6.1.85"/>
    </reaction>
</comment>
<dbReference type="OrthoDB" id="64220at2759"/>
<dbReference type="Pfam" id="PF00117">
    <property type="entry name" value="GATase"/>
    <property type="match status" value="1"/>
</dbReference>
<keyword evidence="14" id="KW-1185">Reference proteome</keyword>
<dbReference type="GO" id="GO:0005737">
    <property type="term" value="C:cytoplasm"/>
    <property type="evidence" value="ECO:0007669"/>
    <property type="project" value="TreeGrafter"/>
</dbReference>
<organism evidence="13 14">
    <name type="scientific">Magnusiomyces paraingens</name>
    <dbReference type="NCBI Taxonomy" id="2606893"/>
    <lineage>
        <taxon>Eukaryota</taxon>
        <taxon>Fungi</taxon>
        <taxon>Dikarya</taxon>
        <taxon>Ascomycota</taxon>
        <taxon>Saccharomycotina</taxon>
        <taxon>Dipodascomycetes</taxon>
        <taxon>Dipodascales</taxon>
        <taxon>Dipodascaceae</taxon>
        <taxon>Magnusiomyces</taxon>
    </lineage>
</organism>
<evidence type="ECO:0000256" key="2">
    <source>
        <dbReference type="ARBA" id="ARBA00005009"/>
    </source>
</evidence>
<evidence type="ECO:0000256" key="8">
    <source>
        <dbReference type="ARBA" id="ARBA00031329"/>
    </source>
</evidence>
<keyword evidence="5" id="KW-0808">Transferase</keyword>
<protein>
    <recommendedName>
        <fullName evidence="4">aminodeoxychorismate synthase</fullName>
        <ecNumber evidence="4">2.6.1.85</ecNumber>
    </recommendedName>
    <alternativeName>
        <fullName evidence="8">Para-aminobenzoate synthase</fullName>
    </alternativeName>
    <alternativeName>
        <fullName evidence="9">p-aminobenzoic acid synthase</fullName>
    </alternativeName>
</protein>
<dbReference type="Pfam" id="PF00425">
    <property type="entry name" value="Chorismate_bind"/>
    <property type="match status" value="1"/>
</dbReference>
<feature type="domain" description="Glutamine amidotransferase" evidence="10">
    <location>
        <begin position="8"/>
        <end position="208"/>
    </location>
</feature>
<dbReference type="CDD" id="cd01743">
    <property type="entry name" value="GATase1_Anthranilate_Synthase"/>
    <property type="match status" value="1"/>
</dbReference>
<keyword evidence="7" id="KW-0315">Glutamine amidotransferase</keyword>
<dbReference type="Gene3D" id="3.60.120.10">
    <property type="entry name" value="Anthranilate synthase"/>
    <property type="match status" value="1"/>
</dbReference>
<evidence type="ECO:0000256" key="5">
    <source>
        <dbReference type="ARBA" id="ARBA00022679"/>
    </source>
</evidence>
<dbReference type="GO" id="GO:0000162">
    <property type="term" value="P:L-tryptophan biosynthetic process"/>
    <property type="evidence" value="ECO:0007669"/>
    <property type="project" value="TreeGrafter"/>
</dbReference>
<dbReference type="PANTHER" id="PTHR11236">
    <property type="entry name" value="AMINOBENZOATE/ANTHRANILATE SYNTHASE"/>
    <property type="match status" value="1"/>
</dbReference>
<dbReference type="Pfam" id="PF04715">
    <property type="entry name" value="Anth_synt_I_N"/>
    <property type="match status" value="1"/>
</dbReference>
<dbReference type="GO" id="GO:0008153">
    <property type="term" value="P:4-aminobenzoate biosynthetic process"/>
    <property type="evidence" value="ECO:0007669"/>
    <property type="project" value="TreeGrafter"/>
</dbReference>
<dbReference type="InterPro" id="IPR017926">
    <property type="entry name" value="GATASE"/>
</dbReference>
<evidence type="ECO:0000259" key="10">
    <source>
        <dbReference type="Pfam" id="PF00117"/>
    </source>
</evidence>
<evidence type="ECO:0000313" key="13">
    <source>
        <dbReference type="EMBL" id="VVT49362.1"/>
    </source>
</evidence>
<dbReference type="PRINTS" id="PR00096">
    <property type="entry name" value="GATASE"/>
</dbReference>
<name>A0A5E8BF43_9ASCO</name>
<dbReference type="InterPro" id="IPR019999">
    <property type="entry name" value="Anth_synth_I-like"/>
</dbReference>
<dbReference type="SUPFAM" id="SSF56322">
    <property type="entry name" value="ADC synthase"/>
    <property type="match status" value="1"/>
</dbReference>
<dbReference type="NCBIfam" id="TIGR01823">
    <property type="entry name" value="PabB-fungal"/>
    <property type="match status" value="1"/>
</dbReference>
<dbReference type="InterPro" id="IPR010117">
    <property type="entry name" value="PabB_fungal"/>
</dbReference>
<dbReference type="InterPro" id="IPR015890">
    <property type="entry name" value="Chorismate_C"/>
</dbReference>
<evidence type="ECO:0000259" key="11">
    <source>
        <dbReference type="Pfam" id="PF00425"/>
    </source>
</evidence>
<proteinExistence type="inferred from homology"/>
<feature type="domain" description="Anthranilate synthase component I N-terminal" evidence="12">
    <location>
        <begin position="282"/>
        <end position="444"/>
    </location>
</feature>
<feature type="domain" description="Chorismate-utilising enzyme C-terminal" evidence="11">
    <location>
        <begin position="496"/>
        <end position="760"/>
    </location>
</feature>
<evidence type="ECO:0000256" key="1">
    <source>
        <dbReference type="ARBA" id="ARBA00001000"/>
    </source>
</evidence>
<dbReference type="NCBIfam" id="TIGR00566">
    <property type="entry name" value="trpG_papA"/>
    <property type="match status" value="1"/>
</dbReference>
<dbReference type="InterPro" id="IPR006805">
    <property type="entry name" value="Anth_synth_I_N"/>
</dbReference>
<evidence type="ECO:0000256" key="4">
    <source>
        <dbReference type="ARBA" id="ARBA00013139"/>
    </source>
</evidence>